<evidence type="ECO:0000256" key="1">
    <source>
        <dbReference type="ARBA" id="ARBA00004123"/>
    </source>
</evidence>
<dbReference type="OrthoDB" id="9213034at2759"/>
<name>A0A8C5TAP1_9PASS</name>
<keyword evidence="8" id="KW-1185">Reference proteome</keyword>
<evidence type="ECO:0000313" key="8">
    <source>
        <dbReference type="Proteomes" id="UP000694560"/>
    </source>
</evidence>
<organism evidence="7 8">
    <name type="scientific">Malurus cyaneus samueli</name>
    <dbReference type="NCBI Taxonomy" id="2593467"/>
    <lineage>
        <taxon>Eukaryota</taxon>
        <taxon>Metazoa</taxon>
        <taxon>Chordata</taxon>
        <taxon>Craniata</taxon>
        <taxon>Vertebrata</taxon>
        <taxon>Euteleostomi</taxon>
        <taxon>Archelosauria</taxon>
        <taxon>Archosauria</taxon>
        <taxon>Dinosauria</taxon>
        <taxon>Saurischia</taxon>
        <taxon>Theropoda</taxon>
        <taxon>Coelurosauria</taxon>
        <taxon>Aves</taxon>
        <taxon>Neognathae</taxon>
        <taxon>Neoaves</taxon>
        <taxon>Telluraves</taxon>
        <taxon>Australaves</taxon>
        <taxon>Passeriformes</taxon>
        <taxon>Meliphagoidea</taxon>
        <taxon>Maluridae</taxon>
        <taxon>Malurus</taxon>
    </lineage>
</organism>
<keyword evidence="2" id="KW-0677">Repeat</keyword>
<dbReference type="AlphaFoldDB" id="A0A8C5TAP1"/>
<reference evidence="7" key="1">
    <citation type="submission" date="2025-08" db="UniProtKB">
        <authorList>
            <consortium name="Ensembl"/>
        </authorList>
    </citation>
    <scope>IDENTIFICATION</scope>
</reference>
<keyword evidence="5" id="KW-0804">Transcription</keyword>
<dbReference type="SUPFAM" id="SSF117773">
    <property type="entry name" value="GTF2I-like repeat"/>
    <property type="match status" value="1"/>
</dbReference>
<proteinExistence type="predicted"/>
<dbReference type="InterPro" id="IPR042224">
    <property type="entry name" value="GTF2IRD2"/>
</dbReference>
<keyword evidence="4" id="KW-0238">DNA-binding</keyword>
<reference evidence="7" key="2">
    <citation type="submission" date="2025-09" db="UniProtKB">
        <authorList>
            <consortium name="Ensembl"/>
        </authorList>
    </citation>
    <scope>IDENTIFICATION</scope>
</reference>
<evidence type="ECO:0000256" key="6">
    <source>
        <dbReference type="ARBA" id="ARBA00023242"/>
    </source>
</evidence>
<protein>
    <submittedName>
        <fullName evidence="7">Uncharacterized protein</fullName>
    </submittedName>
</protein>
<dbReference type="Pfam" id="PF02946">
    <property type="entry name" value="GTF2I"/>
    <property type="match status" value="1"/>
</dbReference>
<dbReference type="Gene3D" id="3.90.1460.10">
    <property type="entry name" value="GTF2I-like"/>
    <property type="match status" value="1"/>
</dbReference>
<dbReference type="InterPro" id="IPR036647">
    <property type="entry name" value="GTF2I-like_rpt_sf"/>
</dbReference>
<dbReference type="PANTHER" id="PTHR47831:SF1">
    <property type="entry name" value="GENERAL TRANSCRIPTION FACTOR II-I REPEAT DOMAIN-CONTAINING PROTEIN 2A-RELATED"/>
    <property type="match status" value="1"/>
</dbReference>
<dbReference type="Ensembl" id="ENSMCST00000004253.1">
    <property type="protein sequence ID" value="ENSMCSP00000004156.1"/>
    <property type="gene ID" value="ENSMCSG00000002972.1"/>
</dbReference>
<dbReference type="GO" id="GO:0003677">
    <property type="term" value="F:DNA binding"/>
    <property type="evidence" value="ECO:0007669"/>
    <property type="project" value="UniProtKB-KW"/>
</dbReference>
<evidence type="ECO:0000256" key="3">
    <source>
        <dbReference type="ARBA" id="ARBA00023015"/>
    </source>
</evidence>
<dbReference type="InterPro" id="IPR004212">
    <property type="entry name" value="GTF2I"/>
</dbReference>
<evidence type="ECO:0000313" key="7">
    <source>
        <dbReference type="Ensembl" id="ENSMCSP00000004156.1"/>
    </source>
</evidence>
<dbReference type="Proteomes" id="UP000694560">
    <property type="component" value="Unplaced"/>
</dbReference>
<dbReference type="GO" id="GO:0005634">
    <property type="term" value="C:nucleus"/>
    <property type="evidence" value="ECO:0007669"/>
    <property type="project" value="UniProtKB-SubCell"/>
</dbReference>
<comment type="subcellular location">
    <subcellularLocation>
        <location evidence="1">Nucleus</location>
    </subcellularLocation>
</comment>
<evidence type="ECO:0000256" key="5">
    <source>
        <dbReference type="ARBA" id="ARBA00023163"/>
    </source>
</evidence>
<accession>A0A8C5TAP1</accession>
<dbReference type="PANTHER" id="PTHR47831">
    <property type="entry name" value="GENERAL TRANSCRIPTION FACTOR II-I REPEAT DOMAIN-CONTAINING PROTEIN 2"/>
    <property type="match status" value="1"/>
</dbReference>
<dbReference type="PROSITE" id="PS51139">
    <property type="entry name" value="GTF2I"/>
    <property type="match status" value="1"/>
</dbReference>
<keyword evidence="6" id="KW-0539">Nucleus</keyword>
<keyword evidence="3" id="KW-0805">Transcription regulation</keyword>
<sequence>MAQITAPASAIHDEESLESRMVVKFLLSALESMSKELDKSKAEIACIGVYERNIFVVGTERGKAFVNSREDIQKDFVKYCIAEENQDAELQSTKTTPPVNRQAVDPVEVETLRKSVEDFFCFCYGKALGNSVMVPVPYEDIQRDHSVVIVQGLRCQDFLVHVFHCPADFGIYISILKIFESSEVARWFVPTKTSIY</sequence>
<evidence type="ECO:0000256" key="2">
    <source>
        <dbReference type="ARBA" id="ARBA00022737"/>
    </source>
</evidence>
<evidence type="ECO:0000256" key="4">
    <source>
        <dbReference type="ARBA" id="ARBA00023125"/>
    </source>
</evidence>